<dbReference type="AlphaFoldDB" id="A0A0C2ZWD7"/>
<keyword evidence="3" id="KW-1185">Reference proteome</keyword>
<dbReference type="HOGENOM" id="CLU_015636_0_0_1"/>
<feature type="compositionally biased region" description="Polar residues" evidence="1">
    <location>
        <begin position="651"/>
        <end position="660"/>
    </location>
</feature>
<feature type="compositionally biased region" description="Polar residues" evidence="1">
    <location>
        <begin position="527"/>
        <end position="543"/>
    </location>
</feature>
<proteinExistence type="predicted"/>
<reference evidence="2 3" key="1">
    <citation type="submission" date="2014-04" db="EMBL/GenBank/DDBJ databases">
        <authorList>
            <consortium name="DOE Joint Genome Institute"/>
            <person name="Kuo A."/>
            <person name="Kohler A."/>
            <person name="Nagy L.G."/>
            <person name="Floudas D."/>
            <person name="Copeland A."/>
            <person name="Barry K.W."/>
            <person name="Cichocki N."/>
            <person name="Veneault-Fourrey C."/>
            <person name="LaButti K."/>
            <person name="Lindquist E.A."/>
            <person name="Lipzen A."/>
            <person name="Lundell T."/>
            <person name="Morin E."/>
            <person name="Murat C."/>
            <person name="Sun H."/>
            <person name="Tunlid A."/>
            <person name="Henrissat B."/>
            <person name="Grigoriev I.V."/>
            <person name="Hibbett D.S."/>
            <person name="Martin F."/>
            <person name="Nordberg H.P."/>
            <person name="Cantor M.N."/>
            <person name="Hua S.X."/>
        </authorList>
    </citation>
    <scope>NUCLEOTIDE SEQUENCE [LARGE SCALE GENOMIC DNA]</scope>
    <source>
        <strain evidence="2 3">Foug A</strain>
    </source>
</reference>
<protein>
    <submittedName>
        <fullName evidence="2">Uncharacterized protein</fullName>
    </submittedName>
</protein>
<organism evidence="2 3">
    <name type="scientific">Scleroderma citrinum Foug A</name>
    <dbReference type="NCBI Taxonomy" id="1036808"/>
    <lineage>
        <taxon>Eukaryota</taxon>
        <taxon>Fungi</taxon>
        <taxon>Dikarya</taxon>
        <taxon>Basidiomycota</taxon>
        <taxon>Agaricomycotina</taxon>
        <taxon>Agaricomycetes</taxon>
        <taxon>Agaricomycetidae</taxon>
        <taxon>Boletales</taxon>
        <taxon>Sclerodermatineae</taxon>
        <taxon>Sclerodermataceae</taxon>
        <taxon>Scleroderma</taxon>
    </lineage>
</organism>
<reference evidence="3" key="2">
    <citation type="submission" date="2015-01" db="EMBL/GenBank/DDBJ databases">
        <title>Evolutionary Origins and Diversification of the Mycorrhizal Mutualists.</title>
        <authorList>
            <consortium name="DOE Joint Genome Institute"/>
            <consortium name="Mycorrhizal Genomics Consortium"/>
            <person name="Kohler A."/>
            <person name="Kuo A."/>
            <person name="Nagy L.G."/>
            <person name="Floudas D."/>
            <person name="Copeland A."/>
            <person name="Barry K.W."/>
            <person name="Cichocki N."/>
            <person name="Veneault-Fourrey C."/>
            <person name="LaButti K."/>
            <person name="Lindquist E.A."/>
            <person name="Lipzen A."/>
            <person name="Lundell T."/>
            <person name="Morin E."/>
            <person name="Murat C."/>
            <person name="Riley R."/>
            <person name="Ohm R."/>
            <person name="Sun H."/>
            <person name="Tunlid A."/>
            <person name="Henrissat B."/>
            <person name="Grigoriev I.V."/>
            <person name="Hibbett D.S."/>
            <person name="Martin F."/>
        </authorList>
    </citation>
    <scope>NUCLEOTIDE SEQUENCE [LARGE SCALE GENOMIC DNA]</scope>
    <source>
        <strain evidence="3">Foug A</strain>
    </source>
</reference>
<name>A0A0C2ZWD7_9AGAM</name>
<feature type="region of interest" description="Disordered" evidence="1">
    <location>
        <begin position="377"/>
        <end position="431"/>
    </location>
</feature>
<feature type="compositionally biased region" description="Low complexity" evidence="1">
    <location>
        <begin position="256"/>
        <end position="268"/>
    </location>
</feature>
<feature type="compositionally biased region" description="Polar residues" evidence="1">
    <location>
        <begin position="276"/>
        <end position="301"/>
    </location>
</feature>
<evidence type="ECO:0000313" key="2">
    <source>
        <dbReference type="EMBL" id="KIM65783.1"/>
    </source>
</evidence>
<feature type="compositionally biased region" description="Polar residues" evidence="1">
    <location>
        <begin position="38"/>
        <end position="54"/>
    </location>
</feature>
<gene>
    <name evidence="2" type="ORF">SCLCIDRAFT_1211768</name>
</gene>
<feature type="compositionally biased region" description="Polar residues" evidence="1">
    <location>
        <begin position="393"/>
        <end position="403"/>
    </location>
</feature>
<accession>A0A0C2ZWD7</accession>
<sequence>MSVNHAAHMPQSLPSFAQAFSNSSLNSITSNSNALPPIQSQSYERTRQTTNSPPRQDGSRHVSVDRIRIGRKRSREDSSLHPRTEVDSDGGDSRHSPKAVRVKEEDERDTPSGTPTSPAMAVDPPRDPSPVPSAQPSPKKRRVTVSGPTQSLDSTAKPSADQQASTPVSPVIISLTNVDDPDSRERPLLAVKPQQKTLAEQRRGSIAGTMSTTQSSLPPGPNRSPPDDHLSASKLASIPRIGRRSPNESRSTALASNSQPSNSSSQMLSPPPLIVPSQQPVPGSSQVAAESLSKSHQSPNVHSLPPPPISFTTRRAAQSGGRKKKPADILISPRGTGPSDPHAPVIQSAPPVADRFPMAIPRLPFAINNTTQTTRRTAVNVPPTPTRFALRDTASSSLGSTARTGAPSLSPPNPSVPIASSLVPPTPSALHHPGYSGDKSAYLAPFEAFYDALNGSKQLKTWLADQLQKSTALIQSLKQQQEKMDAVVEDLVEKRTRAMREEIATLRRRVESLEESAQTGRGEGSARGSQNAGPAYSHSSIPLQNGAALSESSSAYRFPGPDQRRSEFTRGVPSPEKPQDKEPQRSPPLVVESSRRISVSGVRPESARLVPVEGGQFQGSFGPSHGRVGPAPSGSSKVTPPLRPQAIPERSTGTRQTDQRTVGRLPFPATANADGRSSSRTGDSRKNTIAADER</sequence>
<dbReference type="OrthoDB" id="2138242at2759"/>
<feature type="compositionally biased region" description="Polar residues" evidence="1">
    <location>
        <begin position="208"/>
        <end position="217"/>
    </location>
</feature>
<dbReference type="InParanoid" id="A0A0C2ZWD7"/>
<evidence type="ECO:0000256" key="1">
    <source>
        <dbReference type="SAM" id="MobiDB-lite"/>
    </source>
</evidence>
<feature type="compositionally biased region" description="Basic and acidic residues" evidence="1">
    <location>
        <begin position="682"/>
        <end position="694"/>
    </location>
</feature>
<feature type="region of interest" description="Disordered" evidence="1">
    <location>
        <begin position="510"/>
        <end position="694"/>
    </location>
</feature>
<feature type="compositionally biased region" description="Polar residues" evidence="1">
    <location>
        <begin position="146"/>
        <end position="168"/>
    </location>
</feature>
<feature type="compositionally biased region" description="Basic and acidic residues" evidence="1">
    <location>
        <begin position="57"/>
        <end position="105"/>
    </location>
</feature>
<feature type="region of interest" description="Disordered" evidence="1">
    <location>
        <begin position="25"/>
        <end position="349"/>
    </location>
</feature>
<evidence type="ECO:0000313" key="3">
    <source>
        <dbReference type="Proteomes" id="UP000053989"/>
    </source>
</evidence>
<dbReference type="Proteomes" id="UP000053989">
    <property type="component" value="Unassembled WGS sequence"/>
</dbReference>
<dbReference type="EMBL" id="KN822020">
    <property type="protein sequence ID" value="KIM65783.1"/>
    <property type="molecule type" value="Genomic_DNA"/>
</dbReference>